<feature type="domain" description="Bulb-type lectin" evidence="4">
    <location>
        <begin position="1"/>
        <end position="71"/>
    </location>
</feature>
<evidence type="ECO:0000256" key="3">
    <source>
        <dbReference type="ARBA" id="ARBA00023180"/>
    </source>
</evidence>
<evidence type="ECO:0000256" key="1">
    <source>
        <dbReference type="ARBA" id="ARBA00022729"/>
    </source>
</evidence>
<dbReference type="InterPro" id="IPR036426">
    <property type="entry name" value="Bulb-type_lectin_dom_sf"/>
</dbReference>
<keyword evidence="2" id="KW-1015">Disulfide bond</keyword>
<proteinExistence type="predicted"/>
<dbReference type="AlphaFoldDB" id="A0A067DP38"/>
<dbReference type="STRING" id="2711.A0A067DP38"/>
<dbReference type="InterPro" id="IPR001480">
    <property type="entry name" value="Bulb-type_lectin_dom"/>
</dbReference>
<dbReference type="PROSITE" id="PS50927">
    <property type="entry name" value="BULB_LECTIN"/>
    <property type="match status" value="1"/>
</dbReference>
<evidence type="ECO:0000313" key="5">
    <source>
        <dbReference type="EMBL" id="KDO44633.1"/>
    </source>
</evidence>
<keyword evidence="1" id="KW-0732">Signal</keyword>
<accession>A0A067DP38</accession>
<protein>
    <recommendedName>
        <fullName evidence="4">Bulb-type lectin domain-containing protein</fullName>
    </recommendedName>
</protein>
<evidence type="ECO:0000313" key="6">
    <source>
        <dbReference type="Proteomes" id="UP000027120"/>
    </source>
</evidence>
<keyword evidence="3" id="KW-0325">Glycoprotein</keyword>
<name>A0A067DP38_CITSI</name>
<dbReference type="SUPFAM" id="SSF51110">
    <property type="entry name" value="alpha-D-mannose-specific plant lectins"/>
    <property type="match status" value="1"/>
</dbReference>
<organism evidence="5 6">
    <name type="scientific">Citrus sinensis</name>
    <name type="common">Sweet orange</name>
    <name type="synonym">Citrus aurantium var. sinensis</name>
    <dbReference type="NCBI Taxonomy" id="2711"/>
    <lineage>
        <taxon>Eukaryota</taxon>
        <taxon>Viridiplantae</taxon>
        <taxon>Streptophyta</taxon>
        <taxon>Embryophyta</taxon>
        <taxon>Tracheophyta</taxon>
        <taxon>Spermatophyta</taxon>
        <taxon>Magnoliopsida</taxon>
        <taxon>eudicotyledons</taxon>
        <taxon>Gunneridae</taxon>
        <taxon>Pentapetalae</taxon>
        <taxon>rosids</taxon>
        <taxon>malvids</taxon>
        <taxon>Sapindales</taxon>
        <taxon>Rutaceae</taxon>
        <taxon>Aurantioideae</taxon>
        <taxon>Citrus</taxon>
    </lineage>
</organism>
<dbReference type="EMBL" id="KK785293">
    <property type="protein sequence ID" value="KDO44633.1"/>
    <property type="molecule type" value="Genomic_DNA"/>
</dbReference>
<evidence type="ECO:0000259" key="4">
    <source>
        <dbReference type="PROSITE" id="PS50927"/>
    </source>
</evidence>
<reference evidence="5 6" key="1">
    <citation type="submission" date="2014-04" db="EMBL/GenBank/DDBJ databases">
        <authorList>
            <consortium name="International Citrus Genome Consortium"/>
            <person name="Gmitter F."/>
            <person name="Chen C."/>
            <person name="Farmerie W."/>
            <person name="Harkins T."/>
            <person name="Desany B."/>
            <person name="Mohiuddin M."/>
            <person name="Kodira C."/>
            <person name="Borodovsky M."/>
            <person name="Lomsadze A."/>
            <person name="Burns P."/>
            <person name="Jenkins J."/>
            <person name="Prochnik S."/>
            <person name="Shu S."/>
            <person name="Chapman J."/>
            <person name="Pitluck S."/>
            <person name="Schmutz J."/>
            <person name="Rokhsar D."/>
        </authorList>
    </citation>
    <scope>NUCLEOTIDE SEQUENCE</scope>
</reference>
<feature type="non-terminal residue" evidence="5">
    <location>
        <position position="71"/>
    </location>
</feature>
<gene>
    <name evidence="5" type="ORF">CISIN_1g0184021mg</name>
</gene>
<dbReference type="Proteomes" id="UP000027120">
    <property type="component" value="Unassembled WGS sequence"/>
</dbReference>
<keyword evidence="6" id="KW-1185">Reference proteome</keyword>
<sequence>MSGIYNDPFQLGFYNTTPNAFTLALRLGIKKQEPVFRWVWEANRGKPVRENAVFSLGADGNLVLAEADGTV</sequence>
<evidence type="ECO:0000256" key="2">
    <source>
        <dbReference type="ARBA" id="ARBA00023157"/>
    </source>
</evidence>